<accession>A0ABT3H195</accession>
<evidence type="ECO:0000313" key="4">
    <source>
        <dbReference type="Proteomes" id="UP001208938"/>
    </source>
</evidence>
<keyword evidence="1" id="KW-0812">Transmembrane</keyword>
<keyword evidence="1" id="KW-1133">Transmembrane helix</keyword>
<name>A0ABT3H195_9RHOB</name>
<comment type="caution">
    <text evidence="3">The sequence shown here is derived from an EMBL/GenBank/DDBJ whole genome shotgun (WGS) entry which is preliminary data.</text>
</comment>
<dbReference type="RefSeq" id="WP_264506450.1">
    <property type="nucleotide sequence ID" value="NZ_JAPDFL010000001.1"/>
</dbReference>
<dbReference type="InterPro" id="IPR012495">
    <property type="entry name" value="TadE-like_dom"/>
</dbReference>
<organism evidence="3 4">
    <name type="scientific">Pararhodobacter zhoushanensis</name>
    <dbReference type="NCBI Taxonomy" id="2479545"/>
    <lineage>
        <taxon>Bacteria</taxon>
        <taxon>Pseudomonadati</taxon>
        <taxon>Pseudomonadota</taxon>
        <taxon>Alphaproteobacteria</taxon>
        <taxon>Rhodobacterales</taxon>
        <taxon>Paracoccaceae</taxon>
        <taxon>Pararhodobacter</taxon>
    </lineage>
</organism>
<dbReference type="Pfam" id="PF07811">
    <property type="entry name" value="TadE"/>
    <property type="match status" value="1"/>
</dbReference>
<dbReference type="EMBL" id="JAPDFL010000001">
    <property type="protein sequence ID" value="MCW1933557.1"/>
    <property type="molecule type" value="Genomic_DNA"/>
</dbReference>
<feature type="transmembrane region" description="Helical" evidence="1">
    <location>
        <begin position="20"/>
        <end position="42"/>
    </location>
</feature>
<keyword evidence="4" id="KW-1185">Reference proteome</keyword>
<feature type="domain" description="TadE-like" evidence="2">
    <location>
        <begin position="17"/>
        <end position="59"/>
    </location>
</feature>
<gene>
    <name evidence="3" type="ORF">OKW52_15155</name>
</gene>
<evidence type="ECO:0000313" key="3">
    <source>
        <dbReference type="EMBL" id="MCW1933557.1"/>
    </source>
</evidence>
<protein>
    <submittedName>
        <fullName evidence="3">Pilus assembly protein</fullName>
    </submittedName>
</protein>
<keyword evidence="1" id="KW-0472">Membrane</keyword>
<dbReference type="Proteomes" id="UP001208938">
    <property type="component" value="Unassembled WGS sequence"/>
</dbReference>
<sequence>MTGPRSLWRHFARSQSGTATIEFVIMVPLALAFLFSAIDYGVVMIRQVFLDRAVDIAVRQVRLGNVSATSYAGFRAQVCENTFLLADCESNIAIELRPVNTTTWAGLDQPAQCVNRAQNISPVLSFVPSSGSQVLMLIRVCVVADPFIDLTGIVLGMPVDESGGFYLVSNAAFANEPA</sequence>
<evidence type="ECO:0000259" key="2">
    <source>
        <dbReference type="Pfam" id="PF07811"/>
    </source>
</evidence>
<reference evidence="3 4" key="1">
    <citation type="submission" date="2022-10" db="EMBL/GenBank/DDBJ databases">
        <title>Pararhodobacter sp. nov., isolated from marine algae.</title>
        <authorList>
            <person name="Choi B.J."/>
            <person name="Kim J.M."/>
            <person name="Lee J.K."/>
            <person name="Choi D.G."/>
            <person name="Jeon C.O."/>
        </authorList>
    </citation>
    <scope>NUCLEOTIDE SEQUENCE [LARGE SCALE GENOMIC DNA]</scope>
    <source>
        <strain evidence="3 4">ZQ420</strain>
    </source>
</reference>
<evidence type="ECO:0000256" key="1">
    <source>
        <dbReference type="SAM" id="Phobius"/>
    </source>
</evidence>
<proteinExistence type="predicted"/>